<evidence type="ECO:0000313" key="3">
    <source>
        <dbReference type="Proteomes" id="UP000237983"/>
    </source>
</evidence>
<accession>A0A2T0V2N1</accession>
<protein>
    <submittedName>
        <fullName evidence="2">Deazaflavin-dependent oxidoreductase (Nitroreductase family)</fullName>
    </submittedName>
</protein>
<dbReference type="InterPro" id="IPR004378">
    <property type="entry name" value="F420H2_quin_Rdtase"/>
</dbReference>
<feature type="region of interest" description="Disordered" evidence="1">
    <location>
        <begin position="1"/>
        <end position="34"/>
    </location>
</feature>
<gene>
    <name evidence="2" type="ORF">B0I08_11325</name>
</gene>
<dbReference type="InterPro" id="IPR012349">
    <property type="entry name" value="Split_barrel_FMN-bd"/>
</dbReference>
<comment type="caution">
    <text evidence="2">The sequence shown here is derived from an EMBL/GenBank/DDBJ whole genome shotgun (WGS) entry which is preliminary data.</text>
</comment>
<dbReference type="Gene3D" id="2.30.110.10">
    <property type="entry name" value="Electron Transport, Fmn-binding Protein, Chain A"/>
    <property type="match status" value="1"/>
</dbReference>
<keyword evidence="3" id="KW-1185">Reference proteome</keyword>
<dbReference type="AlphaFoldDB" id="A0A2T0V2N1"/>
<organism evidence="2 3">
    <name type="scientific">Glaciihabitans tibetensis</name>
    <dbReference type="NCBI Taxonomy" id="1266600"/>
    <lineage>
        <taxon>Bacteria</taxon>
        <taxon>Bacillati</taxon>
        <taxon>Actinomycetota</taxon>
        <taxon>Actinomycetes</taxon>
        <taxon>Micrococcales</taxon>
        <taxon>Microbacteriaceae</taxon>
        <taxon>Glaciihabitans</taxon>
    </lineage>
</organism>
<dbReference type="Pfam" id="PF04075">
    <property type="entry name" value="F420H2_quin_red"/>
    <property type="match status" value="1"/>
</dbReference>
<reference evidence="2 3" key="1">
    <citation type="submission" date="2018-03" db="EMBL/GenBank/DDBJ databases">
        <title>Genomic Encyclopedia of Type Strains, Phase III (KMG-III): the genomes of soil and plant-associated and newly described type strains.</title>
        <authorList>
            <person name="Whitman W."/>
        </authorList>
    </citation>
    <scope>NUCLEOTIDE SEQUENCE [LARGE SCALE GENOMIC DNA]</scope>
    <source>
        <strain evidence="2 3">CGMCC 1.12484</strain>
    </source>
</reference>
<proteinExistence type="predicted"/>
<dbReference type="RefSeq" id="WP_219905706.1">
    <property type="nucleotide sequence ID" value="NZ_PVTL01000013.1"/>
</dbReference>
<sequence>MDHGTGGGSGGSASGGSASGGGASGGSAEAGQPRQYRRGRWFRFENAVMCGMSRAGVIPHTYLLTTTGRKTGLQRSNPVTIVTFDNKRWLVAPYGVVPWVLNVRASGEATISRRGSTRRFAVREVGADEAAANEAGASEAGASEAGPSEAGAVLKHYLSVAVSARPYFRADRTAPVSDFAAEASEHPVFELIASRAPAADV</sequence>
<dbReference type="EMBL" id="PVTL01000013">
    <property type="protein sequence ID" value="PRY64318.1"/>
    <property type="molecule type" value="Genomic_DNA"/>
</dbReference>
<dbReference type="NCBIfam" id="TIGR00026">
    <property type="entry name" value="hi_GC_TIGR00026"/>
    <property type="match status" value="1"/>
</dbReference>
<dbReference type="Proteomes" id="UP000237983">
    <property type="component" value="Unassembled WGS sequence"/>
</dbReference>
<feature type="compositionally biased region" description="Gly residues" evidence="1">
    <location>
        <begin position="1"/>
        <end position="25"/>
    </location>
</feature>
<dbReference type="GO" id="GO:0016491">
    <property type="term" value="F:oxidoreductase activity"/>
    <property type="evidence" value="ECO:0007669"/>
    <property type="project" value="InterPro"/>
</dbReference>
<name>A0A2T0V2N1_9MICO</name>
<evidence type="ECO:0000313" key="2">
    <source>
        <dbReference type="EMBL" id="PRY64318.1"/>
    </source>
</evidence>
<evidence type="ECO:0000256" key="1">
    <source>
        <dbReference type="SAM" id="MobiDB-lite"/>
    </source>
</evidence>